<protein>
    <submittedName>
        <fullName evidence="1">Uncharacterized protein</fullName>
    </submittedName>
</protein>
<reference evidence="1" key="1">
    <citation type="journal article" date="2010" name="Science">
        <title>The genome of the Western clawed frog Xenopus tropicalis.</title>
        <authorList>
            <person name="Hellsten U."/>
            <person name="Harland R.M."/>
            <person name="Gilchrist M.J."/>
            <person name="Hendrix D."/>
            <person name="Jurka J."/>
            <person name="Kapitonov V."/>
            <person name="Ovcharenko I."/>
            <person name="Putnam N.H."/>
            <person name="Shu S."/>
            <person name="Taher L."/>
            <person name="Blitz I.L."/>
            <person name="Blumberg B."/>
            <person name="Dichmann D.S."/>
            <person name="Dubchak I."/>
            <person name="Amaya E."/>
            <person name="Detter J.C."/>
            <person name="Fletcher R."/>
            <person name="Gerhard D.S."/>
            <person name="Goodstein D."/>
            <person name="Graves T."/>
            <person name="Grigoriev I.V."/>
            <person name="Grimwood J."/>
            <person name="Kawashima T."/>
            <person name="Lindquist E."/>
            <person name="Lucas S.M."/>
            <person name="Mead P.E."/>
            <person name="Mitros T."/>
            <person name="Ogino H."/>
            <person name="Ohta Y."/>
            <person name="Poliakov A.V."/>
            <person name="Pollet N."/>
            <person name="Robert J."/>
            <person name="Salamov A."/>
            <person name="Sater A.K."/>
            <person name="Schmutz J."/>
            <person name="Terry A."/>
            <person name="Vize P.D."/>
            <person name="Warren W.C."/>
            <person name="Wells D."/>
            <person name="Wills A."/>
            <person name="Wilson R.K."/>
            <person name="Zimmerman L.B."/>
            <person name="Zorn A.M."/>
            <person name="Grainger R."/>
            <person name="Grammer T."/>
            <person name="Khokha M.K."/>
            <person name="Richardson P.M."/>
            <person name="Rokhsar D.S."/>
        </authorList>
    </citation>
    <scope>NUCLEOTIDE SEQUENCE [LARGE SCALE GENOMIC DNA]</scope>
    <source>
        <strain evidence="1">Nigerian</strain>
    </source>
</reference>
<accession>A0A803J2V7</accession>
<dbReference type="GeneTree" id="ENSGT00960000191653"/>
<evidence type="ECO:0000313" key="1">
    <source>
        <dbReference type="Ensembl" id="ENSXETP00000102152"/>
    </source>
</evidence>
<reference evidence="1" key="2">
    <citation type="submission" date="2021-03" db="UniProtKB">
        <authorList>
            <consortium name="Ensembl"/>
        </authorList>
    </citation>
    <scope>IDENTIFICATION</scope>
</reference>
<name>A0A803J2V7_XENTR</name>
<organism evidence="1">
    <name type="scientific">Xenopus tropicalis</name>
    <name type="common">Western clawed frog</name>
    <name type="synonym">Silurana tropicalis</name>
    <dbReference type="NCBI Taxonomy" id="8364"/>
    <lineage>
        <taxon>Eukaryota</taxon>
        <taxon>Metazoa</taxon>
        <taxon>Chordata</taxon>
        <taxon>Craniata</taxon>
        <taxon>Vertebrata</taxon>
        <taxon>Euteleostomi</taxon>
        <taxon>Amphibia</taxon>
        <taxon>Batrachia</taxon>
        <taxon>Anura</taxon>
        <taxon>Pipoidea</taxon>
        <taxon>Pipidae</taxon>
        <taxon>Xenopodinae</taxon>
        <taxon>Xenopus</taxon>
        <taxon>Silurana</taxon>
    </lineage>
</organism>
<dbReference type="AlphaFoldDB" id="A0A803J2V7"/>
<dbReference type="InParanoid" id="A0A803J2V7"/>
<proteinExistence type="predicted"/>
<dbReference type="Ensembl" id="ENSXETT00000124581">
    <property type="protein sequence ID" value="ENSXETP00000102152"/>
    <property type="gene ID" value="ENSXETG00000042832"/>
</dbReference>
<sequence>MNHHGTQSRLTSLPMRMCMRICYVHYCCQPTPQLQNYSNGAAAMTGRLSGLTIRVKEVASECESKHCVINREMLATSDHLNGRNMGRLKGTIERTEGMPAA</sequence>